<name>A0A9J2P306_ASCLU</name>
<evidence type="ECO:0000313" key="2">
    <source>
        <dbReference type="WBParaSite" id="ALUE_0000392901-mRNA-1"/>
    </source>
</evidence>
<dbReference type="AlphaFoldDB" id="A0A9J2P306"/>
<reference evidence="2" key="1">
    <citation type="submission" date="2023-03" db="UniProtKB">
        <authorList>
            <consortium name="WormBaseParasite"/>
        </authorList>
    </citation>
    <scope>IDENTIFICATION</scope>
</reference>
<evidence type="ECO:0000313" key="1">
    <source>
        <dbReference type="Proteomes" id="UP000036681"/>
    </source>
</evidence>
<accession>A0A9J2P306</accession>
<dbReference type="WBParaSite" id="ALUE_0000392901-mRNA-1">
    <property type="protein sequence ID" value="ALUE_0000392901-mRNA-1"/>
    <property type="gene ID" value="ALUE_0000392901"/>
</dbReference>
<sequence length="132" mass="14484">MIGILNCGGDQADEFYASGRRSSLYGKTRNSSRTVSYGTGGRVFIDGQPLRKNTTGEMWDELLKLISTHNALEKALRGRAASGAHFSRSNGEIFTKLRSAIRQQESNDKCKLEASGNEVERSCVAKYLESCA</sequence>
<protein>
    <submittedName>
        <fullName evidence="2">Uncharacterized protein</fullName>
    </submittedName>
</protein>
<keyword evidence="1" id="KW-1185">Reference proteome</keyword>
<proteinExistence type="predicted"/>
<organism evidence="1 2">
    <name type="scientific">Ascaris lumbricoides</name>
    <name type="common">Giant roundworm</name>
    <dbReference type="NCBI Taxonomy" id="6252"/>
    <lineage>
        <taxon>Eukaryota</taxon>
        <taxon>Metazoa</taxon>
        <taxon>Ecdysozoa</taxon>
        <taxon>Nematoda</taxon>
        <taxon>Chromadorea</taxon>
        <taxon>Rhabditida</taxon>
        <taxon>Spirurina</taxon>
        <taxon>Ascaridomorpha</taxon>
        <taxon>Ascaridoidea</taxon>
        <taxon>Ascarididae</taxon>
        <taxon>Ascaris</taxon>
    </lineage>
</organism>
<dbReference type="Proteomes" id="UP000036681">
    <property type="component" value="Unplaced"/>
</dbReference>